<evidence type="ECO:0000256" key="1">
    <source>
        <dbReference type="SAM" id="MobiDB-lite"/>
    </source>
</evidence>
<evidence type="ECO:0000256" key="2">
    <source>
        <dbReference type="SAM" id="Phobius"/>
    </source>
</evidence>
<comment type="caution">
    <text evidence="3">The sequence shown here is derived from an EMBL/GenBank/DDBJ whole genome shotgun (WGS) entry which is preliminary data.</text>
</comment>
<protein>
    <submittedName>
        <fullName evidence="3">Uncharacterized protein</fullName>
    </submittedName>
</protein>
<keyword evidence="2" id="KW-1133">Transmembrane helix</keyword>
<dbReference type="Proteomes" id="UP000626109">
    <property type="component" value="Unassembled WGS sequence"/>
</dbReference>
<keyword evidence="2" id="KW-0812">Transmembrane</keyword>
<proteinExistence type="predicted"/>
<feature type="region of interest" description="Disordered" evidence="1">
    <location>
        <begin position="1"/>
        <end position="105"/>
    </location>
</feature>
<feature type="compositionally biased region" description="Polar residues" evidence="1">
    <location>
        <begin position="39"/>
        <end position="53"/>
    </location>
</feature>
<reference evidence="3" key="1">
    <citation type="submission" date="2021-02" db="EMBL/GenBank/DDBJ databases">
        <authorList>
            <person name="Dougan E. K."/>
            <person name="Rhodes N."/>
            <person name="Thang M."/>
            <person name="Chan C."/>
        </authorList>
    </citation>
    <scope>NUCLEOTIDE SEQUENCE</scope>
</reference>
<dbReference type="AlphaFoldDB" id="A0A813M3X2"/>
<evidence type="ECO:0000313" key="3">
    <source>
        <dbReference type="EMBL" id="CAE8740205.1"/>
    </source>
</evidence>
<name>A0A813M3X2_POLGL</name>
<dbReference type="EMBL" id="CAJNNW010037232">
    <property type="protein sequence ID" value="CAE8740205.1"/>
    <property type="molecule type" value="Genomic_DNA"/>
</dbReference>
<keyword evidence="2" id="KW-0472">Membrane</keyword>
<feature type="compositionally biased region" description="Polar residues" evidence="1">
    <location>
        <begin position="1"/>
        <end position="18"/>
    </location>
</feature>
<accession>A0A813M3X2</accession>
<feature type="transmembrane region" description="Helical" evidence="2">
    <location>
        <begin position="249"/>
        <end position="269"/>
    </location>
</feature>
<gene>
    <name evidence="3" type="ORF">PGLA2088_LOCUS49931</name>
</gene>
<organism evidence="3 4">
    <name type="scientific">Polarella glacialis</name>
    <name type="common">Dinoflagellate</name>
    <dbReference type="NCBI Taxonomy" id="89957"/>
    <lineage>
        <taxon>Eukaryota</taxon>
        <taxon>Sar</taxon>
        <taxon>Alveolata</taxon>
        <taxon>Dinophyceae</taxon>
        <taxon>Suessiales</taxon>
        <taxon>Suessiaceae</taxon>
        <taxon>Polarella</taxon>
    </lineage>
</organism>
<feature type="transmembrane region" description="Helical" evidence="2">
    <location>
        <begin position="223"/>
        <end position="243"/>
    </location>
</feature>
<evidence type="ECO:0000313" key="4">
    <source>
        <dbReference type="Proteomes" id="UP000626109"/>
    </source>
</evidence>
<sequence length="349" mass="38179">MPRSTDGIQPTRQNNFPQTTATTTTMISKDPDWTEKQAPASSLPANTSQQQQPPILLGRGSSALPVADLPNSKDGPVRDQLPSKVSLGDNINDNNNNQLPSKLNLGDVIPGEERRRDHKAGWCPKWLAKKVVPEESADWYADLPPCTVGQVVYVVNITKDQHSNGQKGWHLRRSARLILQDNGHWLQKKVLMFMVSTVSQACSDCQLDMPTPSLPALHVYSPLYLCCAASACLIGLPILYSVRNSKGDFIIAALGVAFVCMNLLMLSCICNRTPSRMSGDVYQIGVPQGQLELIAANWSAHTGLALTFHRRKKGGPSFFLLLPSDEGIHSCARNSNMSKAMSTAEYSEP</sequence>